<evidence type="ECO:0000256" key="1">
    <source>
        <dbReference type="SAM" id="Phobius"/>
    </source>
</evidence>
<keyword evidence="1" id="KW-0472">Membrane</keyword>
<dbReference type="PANTHER" id="PTHR43185:SF2">
    <property type="entry name" value="FERROUS IRON TRANSPORT PROTEIN B"/>
    <property type="match status" value="1"/>
</dbReference>
<feature type="transmembrane region" description="Helical" evidence="1">
    <location>
        <begin position="134"/>
        <end position="155"/>
    </location>
</feature>
<feature type="transmembrane region" description="Helical" evidence="1">
    <location>
        <begin position="306"/>
        <end position="328"/>
    </location>
</feature>
<keyword evidence="5" id="KW-1185">Reference proteome</keyword>
<feature type="domain" description="Nucleoside transporter/FeoB GTPase Gate" evidence="3">
    <location>
        <begin position="140"/>
        <end position="229"/>
    </location>
</feature>
<dbReference type="Pfam" id="PF07664">
    <property type="entry name" value="FeoB_C"/>
    <property type="match status" value="1"/>
</dbReference>
<feature type="domain" description="Ferrous iron transport protein B C-terminal" evidence="2">
    <location>
        <begin position="254"/>
        <end position="301"/>
    </location>
</feature>
<feature type="transmembrane region" description="Helical" evidence="1">
    <location>
        <begin position="250"/>
        <end position="270"/>
    </location>
</feature>
<name>A0ABS6G4E6_9FIRM</name>
<sequence>MSTNQDHNQYNALKTLQSEMYNEEQHKLKDTIVSSIYIQAESIANNVISKENHKKIDWDKKLDDILTSKYTGFPIMFLLLGLVFWLTIVGSNYPSKMLSDMFFGIEVHLTNWFIAANAPEWLHGILILGIYRTLAWVISVMLPPMAIFFPCFTLLEDLGYLPRIAFNLDRLFKKAGAHGKQSLTMSMGFGCNAAGVIACRIIESPRERLIAMLTNNFVPCNGRFPTLIALSTIIVGGLVTSQFSTLAASFFVSVLVLFGIAITLLVSWLLSKTLLKGVPSSFTLELPPYRKPQLGRIIYQSLIDRTIFVLGRAVAIAAPAGLVIWLLANISVGEQSILNHSATFLEPFANSIGLDGFIIMAFILGFPANEIVLPILIMSYMAEGAMLELDSIQAMKELFFANGWTWLTALNFMLFSLLHFPCGTTVWTIKKESGSMKWALFGTVMPTAIAIILLFVITQSTRLLGLV</sequence>
<reference evidence="4 5" key="1">
    <citation type="submission" date="2021-06" db="EMBL/GenBank/DDBJ databases">
        <authorList>
            <person name="Sun Q."/>
            <person name="Li D."/>
        </authorList>
    </citation>
    <scope>NUCLEOTIDE SEQUENCE [LARGE SCALE GENOMIC DNA]</scope>
    <source>
        <strain evidence="4 5">MSJ-5</strain>
    </source>
</reference>
<dbReference type="InterPro" id="IPR011640">
    <property type="entry name" value="Fe2_transport_prot_B_C"/>
</dbReference>
<comment type="caution">
    <text evidence="4">The sequence shown here is derived from an EMBL/GenBank/DDBJ whole genome shotgun (WGS) entry which is preliminary data.</text>
</comment>
<protein>
    <submittedName>
        <fullName evidence="4">Ferrous iron transporter B</fullName>
    </submittedName>
</protein>
<evidence type="ECO:0000313" key="4">
    <source>
        <dbReference type="EMBL" id="MBU5677021.1"/>
    </source>
</evidence>
<dbReference type="InterPro" id="IPR050860">
    <property type="entry name" value="FeoB_GTPase"/>
</dbReference>
<feature type="transmembrane region" description="Helical" evidence="1">
    <location>
        <begin position="101"/>
        <end position="122"/>
    </location>
</feature>
<dbReference type="EMBL" id="JAHLQK010000004">
    <property type="protein sequence ID" value="MBU5677021.1"/>
    <property type="molecule type" value="Genomic_DNA"/>
</dbReference>
<dbReference type="InterPro" id="IPR011642">
    <property type="entry name" value="Gate_dom"/>
</dbReference>
<dbReference type="PANTHER" id="PTHR43185">
    <property type="entry name" value="FERROUS IRON TRANSPORT PROTEIN B"/>
    <property type="match status" value="1"/>
</dbReference>
<feature type="transmembrane region" description="Helical" evidence="1">
    <location>
        <begin position="183"/>
        <end position="203"/>
    </location>
</feature>
<dbReference type="RefSeq" id="WP_216417417.1">
    <property type="nucleotide sequence ID" value="NZ_JAHLQK010000004.1"/>
</dbReference>
<feature type="transmembrane region" description="Helical" evidence="1">
    <location>
        <begin position="438"/>
        <end position="457"/>
    </location>
</feature>
<keyword evidence="1" id="KW-0812">Transmembrane</keyword>
<feature type="domain" description="Nucleoside transporter/FeoB GTPase Gate" evidence="3">
    <location>
        <begin position="312"/>
        <end position="435"/>
    </location>
</feature>
<accession>A0ABS6G4E6</accession>
<feature type="transmembrane region" description="Helical" evidence="1">
    <location>
        <begin position="348"/>
        <end position="377"/>
    </location>
</feature>
<feature type="transmembrane region" description="Helical" evidence="1">
    <location>
        <begin position="398"/>
        <end position="418"/>
    </location>
</feature>
<evidence type="ECO:0000259" key="3">
    <source>
        <dbReference type="Pfam" id="PF07670"/>
    </source>
</evidence>
<feature type="transmembrane region" description="Helical" evidence="1">
    <location>
        <begin position="224"/>
        <end position="244"/>
    </location>
</feature>
<keyword evidence="1" id="KW-1133">Transmembrane helix</keyword>
<proteinExistence type="predicted"/>
<gene>
    <name evidence="4" type="ORF">KQI88_11410</name>
</gene>
<evidence type="ECO:0000313" key="5">
    <source>
        <dbReference type="Proteomes" id="UP000779508"/>
    </source>
</evidence>
<evidence type="ECO:0000259" key="2">
    <source>
        <dbReference type="Pfam" id="PF07664"/>
    </source>
</evidence>
<feature type="transmembrane region" description="Helical" evidence="1">
    <location>
        <begin position="70"/>
        <end position="89"/>
    </location>
</feature>
<organism evidence="4 5">
    <name type="scientific">Alkaliphilus flagellatus</name>
    <dbReference type="NCBI Taxonomy" id="2841507"/>
    <lineage>
        <taxon>Bacteria</taxon>
        <taxon>Bacillati</taxon>
        <taxon>Bacillota</taxon>
        <taxon>Clostridia</taxon>
        <taxon>Peptostreptococcales</taxon>
        <taxon>Natronincolaceae</taxon>
        <taxon>Alkaliphilus</taxon>
    </lineage>
</organism>
<dbReference type="Pfam" id="PF07670">
    <property type="entry name" value="Gate"/>
    <property type="match status" value="2"/>
</dbReference>
<dbReference type="Proteomes" id="UP000779508">
    <property type="component" value="Unassembled WGS sequence"/>
</dbReference>